<proteinExistence type="predicted"/>
<evidence type="ECO:0000313" key="1">
    <source>
        <dbReference type="EnsemblProtists" id="HpaP809904"/>
    </source>
</evidence>
<name>M4BTW7_HYAAE</name>
<dbReference type="HOGENOM" id="CLU_1829039_0_0_1"/>
<dbReference type="STRING" id="559515.M4BTW7"/>
<evidence type="ECO:0000313" key="2">
    <source>
        <dbReference type="Proteomes" id="UP000011713"/>
    </source>
</evidence>
<dbReference type="eggNOG" id="ENOG502SQGC">
    <property type="taxonomic scope" value="Eukaryota"/>
</dbReference>
<dbReference type="VEuPathDB" id="FungiDB:HpaG809904"/>
<dbReference type="AlphaFoldDB" id="M4BTW7"/>
<dbReference type="PANTHER" id="PTHR37067:SF3">
    <property type="entry name" value="PX DOMAIN-CONTAINING PROTEIN"/>
    <property type="match status" value="1"/>
</dbReference>
<sequence length="150" mass="16996">MANVIRSAATCCVALNTSLSGIDAERDSRNDAADFMPPVLPHQIVQLRSQDFADIIRKQKDHLSDRRSQQSIVLNQCDVNTTFENGWYHVQHQFEHLKTFCGGLATAFPCTSTVESDFSVFKWEKDDCRIGLTDFSLEGILHTKQFETLQ</sequence>
<reference evidence="2" key="1">
    <citation type="journal article" date="2010" name="Science">
        <title>Signatures of adaptation to obligate biotrophy in the Hyaloperonospora arabidopsidis genome.</title>
        <authorList>
            <person name="Baxter L."/>
            <person name="Tripathy S."/>
            <person name="Ishaque N."/>
            <person name="Boot N."/>
            <person name="Cabral A."/>
            <person name="Kemen E."/>
            <person name="Thines M."/>
            <person name="Ah-Fong A."/>
            <person name="Anderson R."/>
            <person name="Badejoko W."/>
            <person name="Bittner-Eddy P."/>
            <person name="Boore J.L."/>
            <person name="Chibucos M.C."/>
            <person name="Coates M."/>
            <person name="Dehal P."/>
            <person name="Delehaunty K."/>
            <person name="Dong S."/>
            <person name="Downton P."/>
            <person name="Dumas B."/>
            <person name="Fabro G."/>
            <person name="Fronick C."/>
            <person name="Fuerstenberg S.I."/>
            <person name="Fulton L."/>
            <person name="Gaulin E."/>
            <person name="Govers F."/>
            <person name="Hughes L."/>
            <person name="Humphray S."/>
            <person name="Jiang R.H."/>
            <person name="Judelson H."/>
            <person name="Kamoun S."/>
            <person name="Kyung K."/>
            <person name="Meijer H."/>
            <person name="Minx P."/>
            <person name="Morris P."/>
            <person name="Nelson J."/>
            <person name="Phuntumart V."/>
            <person name="Qutob D."/>
            <person name="Rehmany A."/>
            <person name="Rougon-Cardoso A."/>
            <person name="Ryden P."/>
            <person name="Torto-Alalibo T."/>
            <person name="Studholme D."/>
            <person name="Wang Y."/>
            <person name="Win J."/>
            <person name="Wood J."/>
            <person name="Clifton S.W."/>
            <person name="Rogers J."/>
            <person name="Van den Ackerveken G."/>
            <person name="Jones J.D."/>
            <person name="McDowell J.M."/>
            <person name="Beynon J."/>
            <person name="Tyler B.M."/>
        </authorList>
    </citation>
    <scope>NUCLEOTIDE SEQUENCE [LARGE SCALE GENOMIC DNA]</scope>
    <source>
        <strain evidence="2">Emoy2</strain>
    </source>
</reference>
<dbReference type="EnsemblProtists" id="HpaT809904">
    <property type="protein sequence ID" value="HpaP809904"/>
    <property type="gene ID" value="HpaG809904"/>
</dbReference>
<accession>M4BTW7</accession>
<dbReference type="Proteomes" id="UP000011713">
    <property type="component" value="Unassembled WGS sequence"/>
</dbReference>
<reference evidence="1" key="2">
    <citation type="submission" date="2015-06" db="UniProtKB">
        <authorList>
            <consortium name="EnsemblProtists"/>
        </authorList>
    </citation>
    <scope>IDENTIFICATION</scope>
    <source>
        <strain evidence="1">Emoy2</strain>
    </source>
</reference>
<organism evidence="1 2">
    <name type="scientific">Hyaloperonospora arabidopsidis (strain Emoy2)</name>
    <name type="common">Downy mildew agent</name>
    <name type="synonym">Peronospora arabidopsidis</name>
    <dbReference type="NCBI Taxonomy" id="559515"/>
    <lineage>
        <taxon>Eukaryota</taxon>
        <taxon>Sar</taxon>
        <taxon>Stramenopiles</taxon>
        <taxon>Oomycota</taxon>
        <taxon>Peronosporomycetes</taxon>
        <taxon>Peronosporales</taxon>
        <taxon>Peronosporaceae</taxon>
        <taxon>Hyaloperonospora</taxon>
    </lineage>
</organism>
<dbReference type="InParanoid" id="M4BTW7"/>
<protein>
    <submittedName>
        <fullName evidence="1">Uncharacterized protein</fullName>
    </submittedName>
</protein>
<keyword evidence="2" id="KW-1185">Reference proteome</keyword>
<dbReference type="PANTHER" id="PTHR37067">
    <property type="entry name" value="PX DOMAIN-CONTAINING PROTEIN"/>
    <property type="match status" value="1"/>
</dbReference>
<dbReference type="OMA" id="TTFENGW"/>
<dbReference type="EMBL" id="JH597877">
    <property type="status" value="NOT_ANNOTATED_CDS"/>
    <property type="molecule type" value="Genomic_DNA"/>
</dbReference>